<proteinExistence type="predicted"/>
<dbReference type="RefSeq" id="WP_377143153.1">
    <property type="nucleotide sequence ID" value="NZ_JBHTIA010000009.1"/>
</dbReference>
<organism evidence="1 2">
    <name type="scientific">Mucilaginibacter lutimaris</name>
    <dbReference type="NCBI Taxonomy" id="931629"/>
    <lineage>
        <taxon>Bacteria</taxon>
        <taxon>Pseudomonadati</taxon>
        <taxon>Bacteroidota</taxon>
        <taxon>Sphingobacteriia</taxon>
        <taxon>Sphingobacteriales</taxon>
        <taxon>Sphingobacteriaceae</taxon>
        <taxon>Mucilaginibacter</taxon>
    </lineage>
</organism>
<reference evidence="2" key="1">
    <citation type="journal article" date="2019" name="Int. J. Syst. Evol. Microbiol.">
        <title>The Global Catalogue of Microorganisms (GCM) 10K type strain sequencing project: providing services to taxonomists for standard genome sequencing and annotation.</title>
        <authorList>
            <consortium name="The Broad Institute Genomics Platform"/>
            <consortium name="The Broad Institute Genome Sequencing Center for Infectious Disease"/>
            <person name="Wu L."/>
            <person name="Ma J."/>
        </authorList>
    </citation>
    <scope>NUCLEOTIDE SEQUENCE [LARGE SCALE GENOMIC DNA]</scope>
    <source>
        <strain evidence="2">CCUG 60742</strain>
    </source>
</reference>
<comment type="caution">
    <text evidence="1">The sequence shown here is derived from an EMBL/GenBank/DDBJ whole genome shotgun (WGS) entry which is preliminary data.</text>
</comment>
<sequence length="109" mass="12749">MARNYYRITLYNTQFFTELVTYKFPILPSAGDMIEVINQRTMFVVQGRSFLPYYEAGLIEVMLHGVFENGEDMGKHTFDKIRVAIRDEQDRLRTMDCTTNFNGFPSSLD</sequence>
<name>A0ABW2ZHZ4_9SPHI</name>
<protein>
    <submittedName>
        <fullName evidence="1">Uncharacterized protein</fullName>
    </submittedName>
</protein>
<dbReference type="Proteomes" id="UP001597073">
    <property type="component" value="Unassembled WGS sequence"/>
</dbReference>
<dbReference type="EMBL" id="JBHTIA010000009">
    <property type="protein sequence ID" value="MFD0765813.1"/>
    <property type="molecule type" value="Genomic_DNA"/>
</dbReference>
<evidence type="ECO:0000313" key="2">
    <source>
        <dbReference type="Proteomes" id="UP001597073"/>
    </source>
</evidence>
<gene>
    <name evidence="1" type="ORF">ACFQZI_13200</name>
</gene>
<evidence type="ECO:0000313" key="1">
    <source>
        <dbReference type="EMBL" id="MFD0765813.1"/>
    </source>
</evidence>
<keyword evidence="2" id="KW-1185">Reference proteome</keyword>
<accession>A0ABW2ZHZ4</accession>